<dbReference type="GeneID" id="54284231"/>
<reference evidence="1" key="1">
    <citation type="journal article" date="2020" name="Stud. Mycol.">
        <title>101 Dothideomycetes genomes: a test case for predicting lifestyles and emergence of pathogens.</title>
        <authorList>
            <person name="Haridas S."/>
            <person name="Albert R."/>
            <person name="Binder M."/>
            <person name="Bloem J."/>
            <person name="Labutti K."/>
            <person name="Salamov A."/>
            <person name="Andreopoulos B."/>
            <person name="Baker S."/>
            <person name="Barry K."/>
            <person name="Bills G."/>
            <person name="Bluhm B."/>
            <person name="Cannon C."/>
            <person name="Castanera R."/>
            <person name="Culley D."/>
            <person name="Daum C."/>
            <person name="Ezra D."/>
            <person name="Gonzalez J."/>
            <person name="Henrissat B."/>
            <person name="Kuo A."/>
            <person name="Liang C."/>
            <person name="Lipzen A."/>
            <person name="Lutzoni F."/>
            <person name="Magnuson J."/>
            <person name="Mondo S."/>
            <person name="Nolan M."/>
            <person name="Ohm R."/>
            <person name="Pangilinan J."/>
            <person name="Park H.-J."/>
            <person name="Ramirez L."/>
            <person name="Alfaro M."/>
            <person name="Sun H."/>
            <person name="Tritt A."/>
            <person name="Yoshinaga Y."/>
            <person name="Zwiers L.-H."/>
            <person name="Turgeon B."/>
            <person name="Goodwin S."/>
            <person name="Spatafora J."/>
            <person name="Crous P."/>
            <person name="Grigoriev I."/>
        </authorList>
    </citation>
    <scope>NUCLEOTIDE SEQUENCE</scope>
    <source>
        <strain evidence="1">CBS 175.79</strain>
    </source>
</reference>
<dbReference type="AlphaFoldDB" id="A0A6A5YC19"/>
<dbReference type="Proteomes" id="UP000799778">
    <property type="component" value="Unassembled WGS sequence"/>
</dbReference>
<name>A0A6A5YC19_9PLEO</name>
<accession>A0A6A5YC19</accession>
<proteinExistence type="predicted"/>
<keyword evidence="2" id="KW-1185">Reference proteome</keyword>
<gene>
    <name evidence="1" type="ORF">BU24DRAFT_417867</name>
</gene>
<dbReference type="RefSeq" id="XP_033390569.1">
    <property type="nucleotide sequence ID" value="XM_033526834.1"/>
</dbReference>
<evidence type="ECO:0000313" key="2">
    <source>
        <dbReference type="Proteomes" id="UP000799778"/>
    </source>
</evidence>
<evidence type="ECO:0000313" key="1">
    <source>
        <dbReference type="EMBL" id="KAF2022230.1"/>
    </source>
</evidence>
<dbReference type="EMBL" id="ML978066">
    <property type="protein sequence ID" value="KAF2022230.1"/>
    <property type="molecule type" value="Genomic_DNA"/>
</dbReference>
<protein>
    <submittedName>
        <fullName evidence="1">Uncharacterized protein</fullName>
    </submittedName>
</protein>
<organism evidence="1 2">
    <name type="scientific">Aaosphaeria arxii CBS 175.79</name>
    <dbReference type="NCBI Taxonomy" id="1450172"/>
    <lineage>
        <taxon>Eukaryota</taxon>
        <taxon>Fungi</taxon>
        <taxon>Dikarya</taxon>
        <taxon>Ascomycota</taxon>
        <taxon>Pezizomycotina</taxon>
        <taxon>Dothideomycetes</taxon>
        <taxon>Pleosporomycetidae</taxon>
        <taxon>Pleosporales</taxon>
        <taxon>Pleosporales incertae sedis</taxon>
        <taxon>Aaosphaeria</taxon>
    </lineage>
</organism>
<sequence>MVEGWRSPPIEPFGAELSFAGFVFRANFRLMDGLSKENDLHLLLKDPRQDCASDASPLQAFNYIKLSLAPSPKGQYSHIWIRKFAQT</sequence>